<dbReference type="Gene3D" id="3.90.1100.10">
    <property type="match status" value="2"/>
</dbReference>
<dbReference type="GO" id="GO:0000428">
    <property type="term" value="C:DNA-directed RNA polymerase complex"/>
    <property type="evidence" value="ECO:0007669"/>
    <property type="project" value="UniProtKB-KW"/>
</dbReference>
<feature type="domain" description="DNA-directed RNA polymerase subunit 2 hybrid-binding" evidence="12">
    <location>
        <begin position="741"/>
        <end position="1309"/>
    </location>
</feature>
<comment type="catalytic activity">
    <reaction evidence="7 8 10">
        <text>RNA(n) + a ribonucleoside 5'-triphosphate = RNA(n+1) + diphosphate</text>
        <dbReference type="Rhea" id="RHEA:21248"/>
        <dbReference type="Rhea" id="RHEA-COMP:14527"/>
        <dbReference type="Rhea" id="RHEA-COMP:17342"/>
        <dbReference type="ChEBI" id="CHEBI:33019"/>
        <dbReference type="ChEBI" id="CHEBI:61557"/>
        <dbReference type="ChEBI" id="CHEBI:140395"/>
        <dbReference type="EC" id="2.7.7.6"/>
    </reaction>
</comment>
<comment type="function">
    <text evidence="8 10">DNA-dependent RNA polymerase catalyzes the transcription of DNA into RNA using the four ribonucleoside triphosphates as substrates.</text>
</comment>
<accession>A0A0L1KAP9</accession>
<dbReference type="Pfam" id="PF04563">
    <property type="entry name" value="RNA_pol_Rpb2_1"/>
    <property type="match status" value="1"/>
</dbReference>
<dbReference type="PATRIC" id="fig|1306953.7.peg.1685"/>
<dbReference type="InterPro" id="IPR007642">
    <property type="entry name" value="RNA_pol_Rpb2_2"/>
</dbReference>
<dbReference type="PANTHER" id="PTHR20856">
    <property type="entry name" value="DNA-DIRECTED RNA POLYMERASE I SUBUNIT 2"/>
    <property type="match status" value="1"/>
</dbReference>
<sequence>MATKAKAPKKTRGANAQGTAKRRIRKIFGDIHEVVDMPNLIEVQRESYEHFLRSNKEIDYVSGLEKTLRSVFPIRDFAGTAELDFVHYELEAPKYDIVECRQRGITYAAPMKVTLRLIVFEVDQETETRSVLDIKEQDVYMGDMPLMTGNGTFVINGTERVIVSQMHRSPGVLFDHDRGKTHSSGKLLFAARIIPYRGSWLDFEFDAKDVVNVRIDRKRKLPVTALLYALGLDSEDILSHFYDTVTWKRATGKKGEGWNIPFVAENWRGQKPAFPLIDAKTGEEVFAAGQKISPRAANKAAKDGLETLLLPTEEIFGRYASRDLIDEKTGRIYIEAGDEVSAENLEVLDAAGVDVMELLDIDHVTTGPWIRNTLKVDKAENRDEGLEAIYKVMRPGEPPTKETAEALFEGLFFDSERYDLSAVGRVKLNMRLELDAEDTVTTLRKEDILAVVKELVDLKDGKGDVDDIDNLGNRRVRSVGELLENQYRVGLLRMERAVKERMSSVDVSTVMPNDLINAKPAVAAVREFFGSSQLSQFMDQTNPLSEVTHKRRVSALGPGGLTRERAGFEVRDVHPTHYGRICPIETPEGPNIGLINSLSTFARVNKYGFIETPYRKVVDGKVTDEVVYLSAMEEQKHTVAQASAELTEDGSFFEDLVSARHDGDNLMAPRESITLMDVSPKQLVSVAASLIPFLENDDANRALMGSNMQRQAVPLVKAEAPWVGTGMEETVARDSGAAIAATRGGIVDQVDATRIVIRAIGDVEPGQSGVDIYTLQKFQRSNQDTCINQRPLVKVGETVSPGDIIADGPSTDLGELALGRNSLVAFMPWNGYNYEDSILISERIVKDDVFTSIHIEEFEVMARDTKLGPEDITRDIPNVGEEALRNLDEAGIVYIGAEVHPGDILAGKITPKGESPMTPEEKLLRAIFGEKASDVRDTSLRLPPGVAGTVVEVRVFNRHGIEIDDRTRAIQNEEIERLRKDSNDERAILNRATYNRLRDMLIGQTASAAPKGVKKGTEISEELLEDIDRHDWFKFAVADDGRQAQLEAVKSQYDEAVKFIEEKFEDRKEKLERGDELAPGVLKMVKVFVAVKRKLQPGDKMAGRHGNKGVISRILPVEDMPFLEDGTPVDIVLNPLGVPSRMNVGQIFETHLGMAARNLGHQIGEQLDEWKRANPDAAKDYAKAKPPEAVVDRLKEVYGEEYHDAIDERSTAEIVELAGNLTAGVPMGTPVFDGAREGDVTIELEKAGLHSSGQSVLFDGRTGEAFDRKVTVGIIYMLKLHHLVDDKIHARSIGPYSLVTQQPLGGKAQFGGQRFGEMEVWALQAYGAAYTLQEILTVKSDDVIGRTKVYEAIVKGDDTFEAGIPESFNVLVKEMRSLGLNVELKSLADDEDDDGLAIAAE</sequence>
<dbReference type="InterPro" id="IPR007641">
    <property type="entry name" value="RNA_pol_Rpb2_7"/>
</dbReference>
<dbReference type="InterPro" id="IPR007121">
    <property type="entry name" value="RNA_pol_bsu_CS"/>
</dbReference>
<dbReference type="PROSITE" id="PS01166">
    <property type="entry name" value="RNA_POL_BETA"/>
    <property type="match status" value="1"/>
</dbReference>
<dbReference type="GO" id="GO:0003899">
    <property type="term" value="F:DNA-directed RNA polymerase activity"/>
    <property type="evidence" value="ECO:0007669"/>
    <property type="project" value="UniProtKB-UniRule"/>
</dbReference>
<evidence type="ECO:0000259" key="13">
    <source>
        <dbReference type="Pfam" id="PF04560"/>
    </source>
</evidence>
<feature type="compositionally biased region" description="Basic residues" evidence="11">
    <location>
        <begin position="1"/>
        <end position="12"/>
    </location>
</feature>
<feature type="domain" description="RNA polymerase Rpb2" evidence="14">
    <location>
        <begin position="378"/>
        <end position="477"/>
    </location>
</feature>
<dbReference type="GO" id="GO:0003677">
    <property type="term" value="F:DNA binding"/>
    <property type="evidence" value="ECO:0007669"/>
    <property type="project" value="UniProtKB-UniRule"/>
</dbReference>
<evidence type="ECO:0000256" key="8">
    <source>
        <dbReference type="HAMAP-Rule" id="MF_01321"/>
    </source>
</evidence>
<dbReference type="RefSeq" id="WP_050601755.1">
    <property type="nucleotide sequence ID" value="NZ_JYNE01000028.1"/>
</dbReference>
<evidence type="ECO:0000256" key="2">
    <source>
        <dbReference type="ARBA" id="ARBA00009839"/>
    </source>
</evidence>
<dbReference type="EC" id="2.7.7.6" evidence="8 10"/>
<comment type="caution">
    <text evidence="18">The sequence shown here is derived from an EMBL/GenBank/DDBJ whole genome shotgun (WGS) entry which is preliminary data.</text>
</comment>
<comment type="similarity">
    <text evidence="1">In the N-terminal section; belongs to the RNA polymerase beta chain family.</text>
</comment>
<dbReference type="NCBIfam" id="NF001616">
    <property type="entry name" value="PRK00405.1"/>
    <property type="match status" value="1"/>
</dbReference>
<dbReference type="InterPro" id="IPR037034">
    <property type="entry name" value="RNA_pol_Rpb2_2_sf"/>
</dbReference>
<dbReference type="Pfam" id="PF00562">
    <property type="entry name" value="RNA_pol_Rpb2_6"/>
    <property type="match status" value="1"/>
</dbReference>
<name>A0A0L1KAP9_9SPHN</name>
<dbReference type="FunFam" id="3.90.1800.10:FF:000001">
    <property type="entry name" value="DNA-directed RNA polymerase subunit beta"/>
    <property type="match status" value="1"/>
</dbReference>
<dbReference type="InterPro" id="IPR014724">
    <property type="entry name" value="RNA_pol_RPB2_OB-fold"/>
</dbReference>
<evidence type="ECO:0000256" key="1">
    <source>
        <dbReference type="ARBA" id="ARBA00007616"/>
    </source>
</evidence>
<dbReference type="GO" id="GO:0032549">
    <property type="term" value="F:ribonucleoside binding"/>
    <property type="evidence" value="ECO:0007669"/>
    <property type="project" value="InterPro"/>
</dbReference>
<dbReference type="Gene3D" id="2.40.50.100">
    <property type="match status" value="1"/>
</dbReference>
<dbReference type="InterPro" id="IPR042107">
    <property type="entry name" value="DNA-dir_RNA_pol_bsu_ext_1_sf"/>
</dbReference>
<keyword evidence="6 8" id="KW-0804">Transcription</keyword>
<dbReference type="Gene3D" id="3.90.1110.10">
    <property type="entry name" value="RNA polymerase Rpb2, domain 2"/>
    <property type="match status" value="1"/>
</dbReference>
<evidence type="ECO:0000256" key="7">
    <source>
        <dbReference type="ARBA" id="ARBA00048552"/>
    </source>
</evidence>
<feature type="domain" description="DNA-directed RNA polymerase beta subunit external 1" evidence="17">
    <location>
        <begin position="614"/>
        <end position="679"/>
    </location>
</feature>
<organism evidence="18 19">
    <name type="scientific">Qipengyuania citrea LAMA 915</name>
    <dbReference type="NCBI Taxonomy" id="1306953"/>
    <lineage>
        <taxon>Bacteria</taxon>
        <taxon>Pseudomonadati</taxon>
        <taxon>Pseudomonadota</taxon>
        <taxon>Alphaproteobacteria</taxon>
        <taxon>Sphingomonadales</taxon>
        <taxon>Erythrobacteraceae</taxon>
        <taxon>Qipengyuania</taxon>
    </lineage>
</organism>
<dbReference type="GO" id="GO:0006351">
    <property type="term" value="P:DNA-templated transcription"/>
    <property type="evidence" value="ECO:0007669"/>
    <property type="project" value="UniProtKB-UniRule"/>
</dbReference>
<dbReference type="InterPro" id="IPR037033">
    <property type="entry name" value="DNA-dir_RNAP_su2_hyb_sf"/>
</dbReference>
<dbReference type="Gene3D" id="2.40.270.10">
    <property type="entry name" value="DNA-directed RNA polymerase, subunit 2, domain 6"/>
    <property type="match status" value="1"/>
</dbReference>
<evidence type="ECO:0000259" key="15">
    <source>
        <dbReference type="Pfam" id="PF04563"/>
    </source>
</evidence>
<dbReference type="Pfam" id="PF04561">
    <property type="entry name" value="RNA_pol_Rpb2_2"/>
    <property type="match status" value="2"/>
</dbReference>
<feature type="region of interest" description="Disordered" evidence="11">
    <location>
        <begin position="1"/>
        <end position="20"/>
    </location>
</feature>
<dbReference type="Pfam" id="PF10385">
    <property type="entry name" value="RNA_pol_Rpb2_45"/>
    <property type="match status" value="1"/>
</dbReference>
<dbReference type="InterPro" id="IPR019462">
    <property type="entry name" value="DNA-dir_RNA_pol_bsu_external_1"/>
</dbReference>
<gene>
    <name evidence="8" type="primary">rpoB</name>
    <name evidence="18" type="ORF">J121_1641</name>
</gene>
<evidence type="ECO:0000256" key="3">
    <source>
        <dbReference type="ARBA" id="ARBA00022478"/>
    </source>
</evidence>
<dbReference type="Pfam" id="PF04565">
    <property type="entry name" value="RNA_pol_Rpb2_3"/>
    <property type="match status" value="1"/>
</dbReference>
<dbReference type="EMBL" id="JYNE01000028">
    <property type="protein sequence ID" value="KNH01013.1"/>
    <property type="molecule type" value="Genomic_DNA"/>
</dbReference>
<keyword evidence="3 8" id="KW-0240">DNA-directed RNA polymerase</keyword>
<dbReference type="Proteomes" id="UP000037446">
    <property type="component" value="Unassembled WGS sequence"/>
</dbReference>
<keyword evidence="5 8" id="KW-0548">Nucleotidyltransferase</keyword>
<evidence type="ECO:0000256" key="11">
    <source>
        <dbReference type="SAM" id="MobiDB-lite"/>
    </source>
</evidence>
<dbReference type="InterPro" id="IPR015712">
    <property type="entry name" value="DNA-dir_RNA_pol_su2"/>
</dbReference>
<dbReference type="CDD" id="cd00653">
    <property type="entry name" value="RNA_pol_B_RPB2"/>
    <property type="match status" value="1"/>
</dbReference>
<evidence type="ECO:0000259" key="12">
    <source>
        <dbReference type="Pfam" id="PF00562"/>
    </source>
</evidence>
<evidence type="ECO:0000259" key="16">
    <source>
        <dbReference type="Pfam" id="PF04565"/>
    </source>
</evidence>
<dbReference type="InterPro" id="IPR007120">
    <property type="entry name" value="DNA-dir_RNAP_su2_dom"/>
</dbReference>
<comment type="similarity">
    <text evidence="2">In the C-terminal section; belongs to the RNA polymerase beta' chain family.</text>
</comment>
<dbReference type="Gene3D" id="3.90.1800.10">
    <property type="entry name" value="RNA polymerase alpha subunit dimerisation domain"/>
    <property type="match status" value="1"/>
</dbReference>
<feature type="domain" description="RNA polymerase beta subunit protrusion" evidence="15">
    <location>
        <begin position="40"/>
        <end position="520"/>
    </location>
</feature>
<evidence type="ECO:0000259" key="17">
    <source>
        <dbReference type="Pfam" id="PF10385"/>
    </source>
</evidence>
<dbReference type="InterPro" id="IPR007645">
    <property type="entry name" value="RNA_pol_Rpb2_3"/>
</dbReference>
<dbReference type="FunFam" id="2.40.50.100:FF:000006">
    <property type="entry name" value="DNA-directed RNA polymerase subunit beta"/>
    <property type="match status" value="1"/>
</dbReference>
<dbReference type="Pfam" id="PF04560">
    <property type="entry name" value="RNA_pol_Rpb2_7"/>
    <property type="match status" value="1"/>
</dbReference>
<dbReference type="Gene3D" id="2.30.150.10">
    <property type="entry name" value="DNA-directed RNA polymerase, beta subunit, external 1 domain"/>
    <property type="match status" value="1"/>
</dbReference>
<evidence type="ECO:0000259" key="14">
    <source>
        <dbReference type="Pfam" id="PF04561"/>
    </source>
</evidence>
<evidence type="ECO:0000256" key="10">
    <source>
        <dbReference type="RuleBase" id="RU363031"/>
    </source>
</evidence>
<comment type="similarity">
    <text evidence="8 9">Belongs to the RNA polymerase beta chain family.</text>
</comment>
<reference evidence="18" key="1">
    <citation type="submission" date="2015-02" db="EMBL/GenBank/DDBJ databases">
        <authorList>
            <person name="Chooi Y.-H."/>
        </authorList>
    </citation>
    <scope>NUCLEOTIDE SEQUENCE [LARGE SCALE GENOMIC DNA]</scope>
    <source>
        <strain evidence="18">LAMA 915</strain>
    </source>
</reference>
<dbReference type="InterPro" id="IPR007644">
    <property type="entry name" value="RNA_pol_bsu_protrusion"/>
</dbReference>
<evidence type="ECO:0000256" key="4">
    <source>
        <dbReference type="ARBA" id="ARBA00022679"/>
    </source>
</evidence>
<evidence type="ECO:0000313" key="18">
    <source>
        <dbReference type="EMBL" id="KNH01013.1"/>
    </source>
</evidence>
<dbReference type="GeneID" id="93687129"/>
<comment type="subunit">
    <text evidence="8 10">The RNAP catalytic core consists of 2 alpha, 1 beta, 1 beta' and 1 omega subunit. When a sigma factor is associated with the core the holoenzyme is formed, which can initiate transcription.</text>
</comment>
<evidence type="ECO:0000256" key="9">
    <source>
        <dbReference type="RuleBase" id="RU000434"/>
    </source>
</evidence>
<feature type="domain" description="RNA polymerase Rpb2" evidence="16">
    <location>
        <begin position="536"/>
        <end position="604"/>
    </location>
</feature>
<dbReference type="Gene3D" id="2.40.50.150">
    <property type="match status" value="1"/>
</dbReference>
<proteinExistence type="inferred from homology"/>
<evidence type="ECO:0000256" key="5">
    <source>
        <dbReference type="ARBA" id="ARBA00022695"/>
    </source>
</evidence>
<dbReference type="HAMAP" id="MF_01321">
    <property type="entry name" value="RNApol_bact_RpoB"/>
    <property type="match status" value="1"/>
</dbReference>
<dbReference type="NCBIfam" id="TIGR02013">
    <property type="entry name" value="rpoB"/>
    <property type="match status" value="1"/>
</dbReference>
<dbReference type="STRING" id="1306953.J121_1641"/>
<feature type="domain" description="RNA polymerase Rpb2" evidence="13">
    <location>
        <begin position="1311"/>
        <end position="1385"/>
    </location>
</feature>
<feature type="domain" description="RNA polymerase Rpb2" evidence="14">
    <location>
        <begin position="169"/>
        <end position="241"/>
    </location>
</feature>
<dbReference type="InterPro" id="IPR010243">
    <property type="entry name" value="RNA_pol_bsu_bac"/>
</dbReference>
<evidence type="ECO:0000256" key="6">
    <source>
        <dbReference type="ARBA" id="ARBA00023163"/>
    </source>
</evidence>
<protein>
    <recommendedName>
        <fullName evidence="8 10">DNA-directed RNA polymerase subunit beta</fullName>
        <shortName evidence="8">RNAP subunit beta</shortName>
        <ecNumber evidence="8 10">2.7.7.6</ecNumber>
    </recommendedName>
    <alternativeName>
        <fullName evidence="8">RNA polymerase subunit beta</fullName>
    </alternativeName>
    <alternativeName>
        <fullName evidence="8">Transcriptase subunit beta</fullName>
    </alternativeName>
</protein>
<keyword evidence="4 8" id="KW-0808">Transferase</keyword>
<dbReference type="SUPFAM" id="SSF64484">
    <property type="entry name" value="beta and beta-prime subunits of DNA dependent RNA-polymerase"/>
    <property type="match status" value="1"/>
</dbReference>
<evidence type="ECO:0000313" key="19">
    <source>
        <dbReference type="Proteomes" id="UP000037446"/>
    </source>
</evidence>